<sequence>MMSIAGTWGQSEGQSEITVEDMQVTITMGTRPNGRGVVICSDPDVIRVNFPDDRVYQKFGFKAPSL</sequence>
<organism evidence="1 2">
    <name type="scientific">Moorena producens 3L</name>
    <dbReference type="NCBI Taxonomy" id="489825"/>
    <lineage>
        <taxon>Bacteria</taxon>
        <taxon>Bacillati</taxon>
        <taxon>Cyanobacteriota</taxon>
        <taxon>Cyanophyceae</taxon>
        <taxon>Coleofasciculales</taxon>
        <taxon>Coleofasciculaceae</taxon>
        <taxon>Moorena</taxon>
    </lineage>
</organism>
<gene>
    <name evidence="1" type="ORF">LYNGBM3L_30080</name>
</gene>
<name>F4XPD7_9CYAN</name>
<dbReference type="Proteomes" id="UP000003959">
    <property type="component" value="Unassembled WGS sequence"/>
</dbReference>
<proteinExistence type="predicted"/>
<evidence type="ECO:0000313" key="2">
    <source>
        <dbReference type="Proteomes" id="UP000003959"/>
    </source>
</evidence>
<protein>
    <submittedName>
        <fullName evidence="1">Uncharacterized protein</fullName>
    </submittedName>
</protein>
<dbReference type="RefSeq" id="WP_008181944.1">
    <property type="nucleotide sequence ID" value="NZ_GL890845.1"/>
</dbReference>
<reference evidence="2" key="1">
    <citation type="journal article" date="2011" name="Proc. Natl. Acad. Sci. U.S.A.">
        <title>Genomic insights into the physiology and ecology of the marine filamentous cyanobacterium Lyngbya majuscula.</title>
        <authorList>
            <person name="Jones A.C."/>
            <person name="Monroe E.A."/>
            <person name="Podell S."/>
            <person name="Hess W.R."/>
            <person name="Klages S."/>
            <person name="Esquenazi E."/>
            <person name="Niessen S."/>
            <person name="Hoover H."/>
            <person name="Rothmann M."/>
            <person name="Lasken R.S."/>
            <person name="Yates J.R.III."/>
            <person name="Reinhardt R."/>
            <person name="Kube M."/>
            <person name="Burkart M.D."/>
            <person name="Allen E.E."/>
            <person name="Dorrestein P.C."/>
            <person name="Gerwick W.H."/>
            <person name="Gerwick L."/>
        </authorList>
    </citation>
    <scope>NUCLEOTIDE SEQUENCE [LARGE SCALE GENOMIC DNA]</scope>
    <source>
        <strain evidence="2">3L</strain>
    </source>
</reference>
<evidence type="ECO:0000313" key="1">
    <source>
        <dbReference type="EMBL" id="EGJ33544.1"/>
    </source>
</evidence>
<dbReference type="HOGENOM" id="CLU_2826425_0_0_3"/>
<accession>F4XPD7</accession>
<dbReference type="EMBL" id="GL890845">
    <property type="protein sequence ID" value="EGJ33544.1"/>
    <property type="molecule type" value="Genomic_DNA"/>
</dbReference>
<dbReference type="AlphaFoldDB" id="F4XPD7"/>
<keyword evidence="2" id="KW-1185">Reference proteome</keyword>